<evidence type="ECO:0000313" key="1">
    <source>
        <dbReference type="EMBL" id="BDZ53076.1"/>
    </source>
</evidence>
<accession>A0ABN6Y7T8</accession>
<keyword evidence="2" id="KW-1185">Reference proteome</keyword>
<organism evidence="1 2">
    <name type="scientific">Agromyces marinus</name>
    <dbReference type="NCBI Taxonomy" id="1389020"/>
    <lineage>
        <taxon>Bacteria</taxon>
        <taxon>Bacillati</taxon>
        <taxon>Actinomycetota</taxon>
        <taxon>Actinomycetes</taxon>
        <taxon>Micrococcales</taxon>
        <taxon>Microbacteriaceae</taxon>
        <taxon>Agromyces</taxon>
    </lineage>
</organism>
<name>A0ABN6Y7T8_9MICO</name>
<reference evidence="2" key="1">
    <citation type="journal article" date="2019" name="Int. J. Syst. Evol. Microbiol.">
        <title>The Global Catalogue of Microorganisms (GCM) 10K type strain sequencing project: providing services to taxonomists for standard genome sequencing and annotation.</title>
        <authorList>
            <consortium name="The Broad Institute Genomics Platform"/>
            <consortium name="The Broad Institute Genome Sequencing Center for Infectious Disease"/>
            <person name="Wu L."/>
            <person name="Ma J."/>
        </authorList>
    </citation>
    <scope>NUCLEOTIDE SEQUENCE [LARGE SCALE GENOMIC DNA]</scope>
    <source>
        <strain evidence="2">NBRC 109019</strain>
    </source>
</reference>
<proteinExistence type="predicted"/>
<dbReference type="PANTHER" id="PTHR38479">
    <property type="entry name" value="LMO0824 PROTEIN"/>
    <property type="match status" value="1"/>
</dbReference>
<dbReference type="EMBL" id="AP027734">
    <property type="protein sequence ID" value="BDZ53076.1"/>
    <property type="molecule type" value="Genomic_DNA"/>
</dbReference>
<evidence type="ECO:0008006" key="3">
    <source>
        <dbReference type="Google" id="ProtNLM"/>
    </source>
</evidence>
<dbReference type="PANTHER" id="PTHR38479:SF2">
    <property type="entry name" value="WINGED HELIX DNA-BINDING DOMAIN-CONTAINING PROTEIN"/>
    <property type="match status" value="1"/>
</dbReference>
<sequence>MQHFALLDEWAPSGPDEPVSAEASLAELVTAYVRGHGPASLADFAWWSGLTMRDARTARAAAGARLELFDGGRDTPERFIAAGTLDAGSARPSGAFALAGFDEYFLGYADRSLVCEPRFAERVVPGRNGVFQPVLVLDGRVVGTWARAGTAARPRAELRWFEPASATAAGRFTRPIESWARFHGLGLQGIDSVLPD</sequence>
<dbReference type="Proteomes" id="UP001321477">
    <property type="component" value="Chromosome"/>
</dbReference>
<protein>
    <recommendedName>
        <fullName evidence="3">Winged helix DNA-binding domain-containing protein</fullName>
    </recommendedName>
</protein>
<evidence type="ECO:0000313" key="2">
    <source>
        <dbReference type="Proteomes" id="UP001321477"/>
    </source>
</evidence>
<dbReference type="InterPro" id="IPR009351">
    <property type="entry name" value="AlkZ-like"/>
</dbReference>
<gene>
    <name evidence="1" type="ORF">GCM10025870_01490</name>
</gene>
<dbReference type="Pfam" id="PF06224">
    <property type="entry name" value="AlkZ-like"/>
    <property type="match status" value="1"/>
</dbReference>